<accession>A0A423UXP7</accession>
<proteinExistence type="predicted"/>
<organism evidence="1 2">
    <name type="scientific">Streptomyces globisporus</name>
    <dbReference type="NCBI Taxonomy" id="1908"/>
    <lineage>
        <taxon>Bacteria</taxon>
        <taxon>Bacillati</taxon>
        <taxon>Actinomycetota</taxon>
        <taxon>Actinomycetes</taxon>
        <taxon>Kitasatosporales</taxon>
        <taxon>Streptomycetaceae</taxon>
        <taxon>Streptomyces</taxon>
    </lineage>
</organism>
<dbReference type="AlphaFoldDB" id="A0A423UXP7"/>
<dbReference type="Proteomes" id="UP000285596">
    <property type="component" value="Unassembled WGS sequence"/>
</dbReference>
<name>A0A423UXP7_STRGL</name>
<dbReference type="EMBL" id="QWFA01000096">
    <property type="protein sequence ID" value="ROV67047.1"/>
    <property type="molecule type" value="Genomic_DNA"/>
</dbReference>
<comment type="caution">
    <text evidence="1">The sequence shown here is derived from an EMBL/GenBank/DDBJ whole genome shotgun (WGS) entry which is preliminary data.</text>
</comment>
<reference evidence="1 2" key="1">
    <citation type="submission" date="2018-08" db="EMBL/GenBank/DDBJ databases">
        <title>Streptomyces globisporus 1912-4Crt, whole genome shotgun sequence.</title>
        <authorList>
            <person name="Matselyukh B."/>
        </authorList>
    </citation>
    <scope>NUCLEOTIDE SEQUENCE [LARGE SCALE GENOMIC DNA]</scope>
    <source>
        <strain evidence="1 2">1912-4Crt</strain>
    </source>
</reference>
<sequence length="248" mass="25835">MGQWVTTRCEDAVVLDAINSVDWDAIPGHPDWYEPARAAHGLRVLADAANLVEAAEASSLLGGGGIVHGHSAAVFPAAAVATPLLLDIAQQGHPAARDAALGLVDEALSSYPHGEYSRVTTSYGTAVPICCAIAHQLQARSALLAGLGMRGKALLADAAEHWRFKIRECVAESNDTAAFGALVGFFPSGVHAAELHVGGEIAVLDEVALEYPPEDGSAEACLRVTGRRPAELPPSAVLFPARCGERVH</sequence>
<evidence type="ECO:0000313" key="2">
    <source>
        <dbReference type="Proteomes" id="UP000285596"/>
    </source>
</evidence>
<protein>
    <submittedName>
        <fullName evidence="1">Uncharacterized protein</fullName>
    </submittedName>
</protein>
<evidence type="ECO:0000313" key="1">
    <source>
        <dbReference type="EMBL" id="ROV67047.1"/>
    </source>
</evidence>
<gene>
    <name evidence="1" type="ORF">D3105_18850</name>
</gene>